<feature type="region of interest" description="Disordered" evidence="1">
    <location>
        <begin position="1"/>
        <end position="23"/>
    </location>
</feature>
<name>A0ABP0UFL6_9BRYO</name>
<feature type="region of interest" description="Disordered" evidence="1">
    <location>
        <begin position="373"/>
        <end position="412"/>
    </location>
</feature>
<reference evidence="2" key="1">
    <citation type="submission" date="2024-02" db="EMBL/GenBank/DDBJ databases">
        <authorList>
            <consortium name="ELIXIR-Norway"/>
            <consortium name="Elixir Norway"/>
        </authorList>
    </citation>
    <scope>NUCLEOTIDE SEQUENCE</scope>
</reference>
<protein>
    <submittedName>
        <fullName evidence="2">Uncharacterized protein</fullName>
    </submittedName>
</protein>
<organism evidence="2 3">
    <name type="scientific">Sphagnum troendelagicum</name>
    <dbReference type="NCBI Taxonomy" id="128251"/>
    <lineage>
        <taxon>Eukaryota</taxon>
        <taxon>Viridiplantae</taxon>
        <taxon>Streptophyta</taxon>
        <taxon>Embryophyta</taxon>
        <taxon>Bryophyta</taxon>
        <taxon>Sphagnophytina</taxon>
        <taxon>Sphagnopsida</taxon>
        <taxon>Sphagnales</taxon>
        <taxon>Sphagnaceae</taxon>
        <taxon>Sphagnum</taxon>
    </lineage>
</organism>
<proteinExistence type="predicted"/>
<feature type="region of interest" description="Disordered" evidence="1">
    <location>
        <begin position="260"/>
        <end position="329"/>
    </location>
</feature>
<evidence type="ECO:0000313" key="2">
    <source>
        <dbReference type="EMBL" id="CAK9219929.1"/>
    </source>
</evidence>
<sequence length="434" mass="45976">MAATTSATTSANPTSSIVLSPAGSGSTLAAVKKTRFVDHGGLQRRLQDVDGAGPVAAAGCNLDMVDGLMGRSLVIQFTAAAADDAGQSPRPRKLRDELLGTENSGWSRPAGLIIDPVRDSPPQEAAEAGLCSSSAKPHHDAYRRLFASASALDNYNRRKKDDDGDDDVARAAPAGKLSDAAAAGGRVPNEEAEGVLQNQAASAGLVRKSSECTTTHAPAAEENRDCPRAAVGTEDNAALLAAGALLDLSSSLVDEGYNTSSIGSSTGNVIESEKHPRRKQDGAGEFGSLEPETSGSNDEDEKGRSCTKLKTSDEPKLAQQQTEKRRRIRTAWADFETDVSAAKKRRKSRESNKAIINMASAAAQAANPFVLLGPTQGRKSGEGKKKKSGIVMDVQETSVLPRPAHRKRYRPIEQLMQETPVVDAVYEEEEEEEE</sequence>
<dbReference type="Proteomes" id="UP001497512">
    <property type="component" value="Chromosome 3"/>
</dbReference>
<feature type="compositionally biased region" description="Low complexity" evidence="1">
    <location>
        <begin position="1"/>
        <end position="16"/>
    </location>
</feature>
<dbReference type="EMBL" id="OZ019895">
    <property type="protein sequence ID" value="CAK9219929.1"/>
    <property type="molecule type" value="Genomic_DNA"/>
</dbReference>
<feature type="compositionally biased region" description="Basic and acidic residues" evidence="1">
    <location>
        <begin position="271"/>
        <end position="282"/>
    </location>
</feature>
<feature type="compositionally biased region" description="Polar residues" evidence="1">
    <location>
        <begin position="260"/>
        <end position="269"/>
    </location>
</feature>
<keyword evidence="3" id="KW-1185">Reference proteome</keyword>
<accession>A0ABP0UFL6</accession>
<evidence type="ECO:0000256" key="1">
    <source>
        <dbReference type="SAM" id="MobiDB-lite"/>
    </source>
</evidence>
<gene>
    <name evidence="2" type="ORF">CSSPTR1EN2_LOCUS14998</name>
</gene>
<feature type="region of interest" description="Disordered" evidence="1">
    <location>
        <begin position="202"/>
        <end position="227"/>
    </location>
</feature>
<evidence type="ECO:0000313" key="3">
    <source>
        <dbReference type="Proteomes" id="UP001497512"/>
    </source>
</evidence>